<dbReference type="PIRSF" id="PIRSF000114">
    <property type="entry name" value="Glycerol-3-P_dh"/>
    <property type="match status" value="1"/>
</dbReference>
<evidence type="ECO:0000256" key="10">
    <source>
        <dbReference type="PIRSR" id="PIRSR000114-2"/>
    </source>
</evidence>
<reference evidence="16 17" key="1">
    <citation type="submission" date="2016-11" db="EMBL/GenBank/DDBJ databases">
        <authorList>
            <person name="Jaros S."/>
            <person name="Januszkiewicz K."/>
            <person name="Wedrychowicz H."/>
        </authorList>
    </citation>
    <scope>NUCLEOTIDE SEQUENCE [LARGE SCALE GENOMIC DNA]</scope>
    <source>
        <strain evidence="16 17">DSM 14828</strain>
    </source>
</reference>
<evidence type="ECO:0000256" key="11">
    <source>
        <dbReference type="PIRSR" id="PIRSR000114-3"/>
    </source>
</evidence>
<dbReference type="InterPro" id="IPR011128">
    <property type="entry name" value="G3P_DH_NAD-dep_N"/>
</dbReference>
<dbReference type="STRING" id="1120975.SAMN02746064_01381"/>
<dbReference type="GO" id="GO:0005829">
    <property type="term" value="C:cytosol"/>
    <property type="evidence" value="ECO:0007669"/>
    <property type="project" value="TreeGrafter"/>
</dbReference>
<dbReference type="AlphaFoldDB" id="A0A1M4X0N4"/>
<dbReference type="InterPro" id="IPR006109">
    <property type="entry name" value="G3P_DH_NAD-dep_C"/>
</dbReference>
<feature type="binding site" evidence="11">
    <location>
        <begin position="8"/>
        <end position="13"/>
    </location>
    <ligand>
        <name>NAD(+)</name>
        <dbReference type="ChEBI" id="CHEBI:57540"/>
    </ligand>
</feature>
<gene>
    <name evidence="16" type="ORF">SAMN02746064_01381</name>
</gene>
<name>A0A1M4X0N4_9FIRM</name>
<evidence type="ECO:0000313" key="16">
    <source>
        <dbReference type="EMBL" id="SHE87015.1"/>
    </source>
</evidence>
<feature type="domain" description="Glycerol-3-phosphate dehydrogenase NAD-dependent N-terminal" evidence="14">
    <location>
        <begin position="3"/>
        <end position="167"/>
    </location>
</feature>
<dbReference type="PANTHER" id="PTHR11728:SF1">
    <property type="entry name" value="GLYCEROL-3-PHOSPHATE DEHYDROGENASE [NAD(+)] 2, CHLOROPLASTIC"/>
    <property type="match status" value="1"/>
</dbReference>
<evidence type="ECO:0000256" key="5">
    <source>
        <dbReference type="ARBA" id="ARBA00023027"/>
    </source>
</evidence>
<keyword evidence="6" id="KW-0443">Lipid metabolism</keyword>
<dbReference type="Gene3D" id="1.10.1040.10">
    <property type="entry name" value="N-(1-d-carboxylethyl)-l-norvaline Dehydrogenase, domain 2"/>
    <property type="match status" value="1"/>
</dbReference>
<keyword evidence="2" id="KW-0444">Lipid biosynthesis</keyword>
<dbReference type="Gene3D" id="3.40.50.720">
    <property type="entry name" value="NAD(P)-binding Rossmann-like Domain"/>
    <property type="match status" value="1"/>
</dbReference>
<dbReference type="Proteomes" id="UP000184251">
    <property type="component" value="Unassembled WGS sequence"/>
</dbReference>
<evidence type="ECO:0000256" key="1">
    <source>
        <dbReference type="ARBA" id="ARBA00011009"/>
    </source>
</evidence>
<dbReference type="GO" id="GO:0008654">
    <property type="term" value="P:phospholipid biosynthetic process"/>
    <property type="evidence" value="ECO:0007669"/>
    <property type="project" value="UniProtKB-KW"/>
</dbReference>
<keyword evidence="4 12" id="KW-0560">Oxidoreductase</keyword>
<evidence type="ECO:0000313" key="17">
    <source>
        <dbReference type="Proteomes" id="UP000184251"/>
    </source>
</evidence>
<evidence type="ECO:0000256" key="6">
    <source>
        <dbReference type="ARBA" id="ARBA00023098"/>
    </source>
</evidence>
<keyword evidence="17" id="KW-1185">Reference proteome</keyword>
<feature type="binding site" evidence="11">
    <location>
        <position position="265"/>
    </location>
    <ligand>
        <name>NAD(+)</name>
        <dbReference type="ChEBI" id="CHEBI:57540"/>
    </ligand>
</feature>
<evidence type="ECO:0000256" key="12">
    <source>
        <dbReference type="RuleBase" id="RU000437"/>
    </source>
</evidence>
<dbReference type="GO" id="GO:0005975">
    <property type="term" value="P:carbohydrate metabolic process"/>
    <property type="evidence" value="ECO:0007669"/>
    <property type="project" value="InterPro"/>
</dbReference>
<evidence type="ECO:0000256" key="7">
    <source>
        <dbReference type="ARBA" id="ARBA00023209"/>
    </source>
</evidence>
<evidence type="ECO:0000256" key="3">
    <source>
        <dbReference type="ARBA" id="ARBA00022857"/>
    </source>
</evidence>
<evidence type="ECO:0000256" key="4">
    <source>
        <dbReference type="ARBA" id="ARBA00023002"/>
    </source>
</evidence>
<dbReference type="EMBL" id="FQTU01000008">
    <property type="protein sequence ID" value="SHE87015.1"/>
    <property type="molecule type" value="Genomic_DNA"/>
</dbReference>
<dbReference type="InterPro" id="IPR006168">
    <property type="entry name" value="G3P_DH_NAD-dep"/>
</dbReference>
<comment type="catalytic activity">
    <reaction evidence="13">
        <text>sn-glycerol 3-phosphate + NADP(+) = dihydroxyacetone phosphate + NADPH + H(+)</text>
        <dbReference type="Rhea" id="RHEA:11096"/>
        <dbReference type="ChEBI" id="CHEBI:15378"/>
        <dbReference type="ChEBI" id="CHEBI:57597"/>
        <dbReference type="ChEBI" id="CHEBI:57642"/>
        <dbReference type="ChEBI" id="CHEBI:57783"/>
        <dbReference type="ChEBI" id="CHEBI:58349"/>
        <dbReference type="EC" id="1.1.1.94"/>
    </reaction>
</comment>
<accession>A0A1M4X0N4</accession>
<feature type="domain" description="Glycerol-3-phosphate dehydrogenase NAD-dependent C-terminal" evidence="15">
    <location>
        <begin position="187"/>
        <end position="340"/>
    </location>
</feature>
<evidence type="ECO:0000256" key="13">
    <source>
        <dbReference type="RuleBase" id="RU000439"/>
    </source>
</evidence>
<dbReference type="GO" id="GO:0141153">
    <property type="term" value="F:glycerol-3-phosphate dehydrogenase (NADP+) activity"/>
    <property type="evidence" value="ECO:0007669"/>
    <property type="project" value="RHEA"/>
</dbReference>
<feature type="active site" description="Proton acceptor" evidence="9">
    <location>
        <position position="198"/>
    </location>
</feature>
<keyword evidence="8" id="KW-1208">Phospholipid metabolism</keyword>
<keyword evidence="7" id="KW-0594">Phospholipid biosynthesis</keyword>
<dbReference type="RefSeq" id="WP_073270464.1">
    <property type="nucleotide sequence ID" value="NZ_FQTU01000008.1"/>
</dbReference>
<dbReference type="OrthoDB" id="9812273at2"/>
<evidence type="ECO:0000259" key="15">
    <source>
        <dbReference type="Pfam" id="PF07479"/>
    </source>
</evidence>
<dbReference type="InterPro" id="IPR013328">
    <property type="entry name" value="6PGD_dom2"/>
</dbReference>
<dbReference type="Pfam" id="PF01210">
    <property type="entry name" value="NAD_Gly3P_dh_N"/>
    <property type="match status" value="1"/>
</dbReference>
<comment type="similarity">
    <text evidence="1 12">Belongs to the NAD-dependent glycerol-3-phosphate dehydrogenase family.</text>
</comment>
<dbReference type="SUPFAM" id="SSF48179">
    <property type="entry name" value="6-phosphogluconate dehydrogenase C-terminal domain-like"/>
    <property type="match status" value="1"/>
</dbReference>
<protein>
    <recommendedName>
        <fullName evidence="13">Glycerol-3-phosphate dehydrogenase</fullName>
        <ecNumber evidence="13">1.1.1.94</ecNumber>
    </recommendedName>
</protein>
<dbReference type="GO" id="GO:0046168">
    <property type="term" value="P:glycerol-3-phosphate catabolic process"/>
    <property type="evidence" value="ECO:0007669"/>
    <property type="project" value="InterPro"/>
</dbReference>
<evidence type="ECO:0000256" key="2">
    <source>
        <dbReference type="ARBA" id="ARBA00022516"/>
    </source>
</evidence>
<dbReference type="SUPFAM" id="SSF51735">
    <property type="entry name" value="NAD(P)-binding Rossmann-fold domains"/>
    <property type="match status" value="1"/>
</dbReference>
<evidence type="ECO:0000256" key="8">
    <source>
        <dbReference type="ARBA" id="ARBA00023264"/>
    </source>
</evidence>
<proteinExistence type="inferred from homology"/>
<dbReference type="InterPro" id="IPR008927">
    <property type="entry name" value="6-PGluconate_DH-like_C_sf"/>
</dbReference>
<evidence type="ECO:0000259" key="14">
    <source>
        <dbReference type="Pfam" id="PF01210"/>
    </source>
</evidence>
<dbReference type="Pfam" id="PF07479">
    <property type="entry name" value="NAD_Gly3P_dh_C"/>
    <property type="match status" value="1"/>
</dbReference>
<dbReference type="InterPro" id="IPR036291">
    <property type="entry name" value="NAD(P)-bd_dom_sf"/>
</dbReference>
<organism evidence="16 17">
    <name type="scientific">Alkalibacter saccharofermentans DSM 14828</name>
    <dbReference type="NCBI Taxonomy" id="1120975"/>
    <lineage>
        <taxon>Bacteria</taxon>
        <taxon>Bacillati</taxon>
        <taxon>Bacillota</taxon>
        <taxon>Clostridia</taxon>
        <taxon>Eubacteriales</taxon>
        <taxon>Eubacteriaceae</taxon>
        <taxon>Alkalibacter</taxon>
    </lineage>
</organism>
<dbReference type="EC" id="1.1.1.94" evidence="13"/>
<sequence length="350" mass="38286">MEKITIIGAGAMGSALTTPLIENGNEVRLWGTELDGHIIDELRKGNNHPKHKYPLLKEAKLFKVDELEQAMEGSRYVIMAITSDALGMIFDRVVPYLKEDSIVATVSKGFDYDKEGEIVILPEILKEKLPNDLKSIPIVAVGGPCKANEVLYRSPTCVVYASEDMAASKKFKELIATEVYNVKTDDDIIGTEICAAMKNAYAVSLGMAEGYKGIKGLTHNNTKSALFTIATEEMDLFATAMGGSAKSVYGLPGSGDLEVTGEAGRNRILGEVVGEGMKSSMAIQKMQDEDITVEGYPAIKFGYNLVKNLDEKGKIDIKRLPLLTALYEILYQDAPCYETIQKVLNDYCNS</sequence>
<dbReference type="GO" id="GO:0051287">
    <property type="term" value="F:NAD binding"/>
    <property type="evidence" value="ECO:0007669"/>
    <property type="project" value="InterPro"/>
</dbReference>
<dbReference type="PANTHER" id="PTHR11728">
    <property type="entry name" value="GLYCEROL-3-PHOSPHATE DEHYDROGENASE"/>
    <property type="match status" value="1"/>
</dbReference>
<feature type="binding site" evidence="10">
    <location>
        <begin position="265"/>
        <end position="266"/>
    </location>
    <ligand>
        <name>substrate</name>
    </ligand>
</feature>
<feature type="binding site" evidence="11">
    <location>
        <position position="147"/>
    </location>
    <ligand>
        <name>NAD(+)</name>
        <dbReference type="ChEBI" id="CHEBI:57540"/>
    </ligand>
</feature>
<dbReference type="PRINTS" id="PR00077">
    <property type="entry name" value="GPDHDRGNASE"/>
</dbReference>
<feature type="binding site" evidence="10">
    <location>
        <position position="108"/>
    </location>
    <ligand>
        <name>substrate</name>
    </ligand>
</feature>
<keyword evidence="5 11" id="KW-0520">NAD</keyword>
<evidence type="ECO:0000256" key="9">
    <source>
        <dbReference type="PIRSR" id="PIRSR000114-1"/>
    </source>
</evidence>
<keyword evidence="3" id="KW-0521">NADP</keyword>